<evidence type="ECO:0000313" key="3">
    <source>
        <dbReference type="Proteomes" id="UP000708208"/>
    </source>
</evidence>
<feature type="compositionally biased region" description="Low complexity" evidence="1">
    <location>
        <begin position="32"/>
        <end position="45"/>
    </location>
</feature>
<proteinExistence type="predicted"/>
<sequence>VGIPNIIIKNFPRQNMGSDDGKKQKDRNARITSTNSPTRTSRSSSQGVSITAGETTISGDVFARIERGGTAADISTTGRTQVDGSIVGMARVTNDEQGAHGVRVNTQGATFQSHTLMGIVSDDPSGAADEATKILNALRNKGLLT</sequence>
<accession>A0A8J2PG75</accession>
<dbReference type="EMBL" id="CAJVCH010306327">
    <property type="protein sequence ID" value="CAG7785890.1"/>
    <property type="molecule type" value="Genomic_DNA"/>
</dbReference>
<feature type="non-terminal residue" evidence="2">
    <location>
        <position position="145"/>
    </location>
</feature>
<dbReference type="Proteomes" id="UP000708208">
    <property type="component" value="Unassembled WGS sequence"/>
</dbReference>
<protein>
    <submittedName>
        <fullName evidence="2">Uncharacterized protein</fullName>
    </submittedName>
</protein>
<keyword evidence="3" id="KW-1185">Reference proteome</keyword>
<feature type="compositionally biased region" description="Basic and acidic residues" evidence="1">
    <location>
        <begin position="19"/>
        <end position="29"/>
    </location>
</feature>
<evidence type="ECO:0000313" key="2">
    <source>
        <dbReference type="EMBL" id="CAG7785890.1"/>
    </source>
</evidence>
<reference evidence="2" key="1">
    <citation type="submission" date="2021-06" db="EMBL/GenBank/DDBJ databases">
        <authorList>
            <person name="Hodson N. C."/>
            <person name="Mongue J. A."/>
            <person name="Jaron S. K."/>
        </authorList>
    </citation>
    <scope>NUCLEOTIDE SEQUENCE</scope>
</reference>
<name>A0A8J2PG75_9HEXA</name>
<gene>
    <name evidence="2" type="ORF">AFUS01_LOCUS24486</name>
</gene>
<feature type="region of interest" description="Disordered" evidence="1">
    <location>
        <begin position="9"/>
        <end position="53"/>
    </location>
</feature>
<evidence type="ECO:0000256" key="1">
    <source>
        <dbReference type="SAM" id="MobiDB-lite"/>
    </source>
</evidence>
<organism evidence="2 3">
    <name type="scientific">Allacma fusca</name>
    <dbReference type="NCBI Taxonomy" id="39272"/>
    <lineage>
        <taxon>Eukaryota</taxon>
        <taxon>Metazoa</taxon>
        <taxon>Ecdysozoa</taxon>
        <taxon>Arthropoda</taxon>
        <taxon>Hexapoda</taxon>
        <taxon>Collembola</taxon>
        <taxon>Symphypleona</taxon>
        <taxon>Sminthuridae</taxon>
        <taxon>Allacma</taxon>
    </lineage>
</organism>
<comment type="caution">
    <text evidence="2">The sequence shown here is derived from an EMBL/GenBank/DDBJ whole genome shotgun (WGS) entry which is preliminary data.</text>
</comment>
<dbReference type="AlphaFoldDB" id="A0A8J2PG75"/>